<dbReference type="GO" id="GO:0040008">
    <property type="term" value="P:regulation of growth"/>
    <property type="evidence" value="ECO:0007669"/>
    <property type="project" value="UniProtKB-ARBA"/>
</dbReference>
<dbReference type="GO" id="GO:0005576">
    <property type="term" value="C:extracellular region"/>
    <property type="evidence" value="ECO:0007669"/>
    <property type="project" value="UniProtKB-SubCell"/>
</dbReference>
<keyword evidence="5 7" id="KW-0732">Signal</keyword>
<comment type="similarity">
    <text evidence="2">Belongs to the plant rapid alkalinization factor (RALF) family.</text>
</comment>
<gene>
    <name evidence="9" type="primary">LOC107407374</name>
</gene>
<reference evidence="9" key="1">
    <citation type="submission" date="2025-08" db="UniProtKB">
        <authorList>
            <consortium name="RefSeq"/>
        </authorList>
    </citation>
    <scope>IDENTIFICATION</scope>
    <source>
        <tissue evidence="9">Seedling</tissue>
    </source>
</reference>
<keyword evidence="8" id="KW-1185">Reference proteome</keyword>
<keyword evidence="6" id="KW-1015">Disulfide bond</keyword>
<protein>
    <submittedName>
        <fullName evidence="9">Protein RALF-like 24</fullName>
    </submittedName>
</protein>
<dbReference type="Pfam" id="PF05498">
    <property type="entry name" value="RALF"/>
    <property type="match status" value="1"/>
</dbReference>
<keyword evidence="4" id="KW-0372">Hormone</keyword>
<dbReference type="PANTHER" id="PTHR33136">
    <property type="entry name" value="RAPID ALKALINIZATION FACTOR-LIKE"/>
    <property type="match status" value="1"/>
</dbReference>
<evidence type="ECO:0000256" key="6">
    <source>
        <dbReference type="ARBA" id="ARBA00023157"/>
    </source>
</evidence>
<dbReference type="GO" id="GO:0009506">
    <property type="term" value="C:plasmodesma"/>
    <property type="evidence" value="ECO:0007669"/>
    <property type="project" value="TreeGrafter"/>
</dbReference>
<sequence length="130" mass="14640">MWKIRANPKNILCLALFFSLTHFSICSGVSVLDLKSLKNSEVDMMVGGGVCNQKVEKCLTEVEEMMDSETNRRILAMQKRFISYETLRRDMIPCATPGAPYYNCHPGAANPYNRGCEVITRCARGINKNN</sequence>
<evidence type="ECO:0000256" key="1">
    <source>
        <dbReference type="ARBA" id="ARBA00004613"/>
    </source>
</evidence>
<keyword evidence="3" id="KW-0964">Secreted</keyword>
<proteinExistence type="inferred from homology"/>
<evidence type="ECO:0000313" key="9">
    <source>
        <dbReference type="RefSeq" id="XP_015870138.3"/>
    </source>
</evidence>
<dbReference type="Proteomes" id="UP001652623">
    <property type="component" value="Chromosome 3"/>
</dbReference>
<name>A0A6P3Z0I9_ZIZJJ</name>
<evidence type="ECO:0000256" key="5">
    <source>
        <dbReference type="ARBA" id="ARBA00022729"/>
    </source>
</evidence>
<organism evidence="8 9">
    <name type="scientific">Ziziphus jujuba</name>
    <name type="common">Chinese jujube</name>
    <name type="synonym">Ziziphus sativa</name>
    <dbReference type="NCBI Taxonomy" id="326968"/>
    <lineage>
        <taxon>Eukaryota</taxon>
        <taxon>Viridiplantae</taxon>
        <taxon>Streptophyta</taxon>
        <taxon>Embryophyta</taxon>
        <taxon>Tracheophyta</taxon>
        <taxon>Spermatophyta</taxon>
        <taxon>Magnoliopsida</taxon>
        <taxon>eudicotyledons</taxon>
        <taxon>Gunneridae</taxon>
        <taxon>Pentapetalae</taxon>
        <taxon>rosids</taxon>
        <taxon>fabids</taxon>
        <taxon>Rosales</taxon>
        <taxon>Rhamnaceae</taxon>
        <taxon>Paliureae</taxon>
        <taxon>Ziziphus</taxon>
    </lineage>
</organism>
<dbReference type="GeneID" id="107407374"/>
<dbReference type="GO" id="GO:0019722">
    <property type="term" value="P:calcium-mediated signaling"/>
    <property type="evidence" value="ECO:0007669"/>
    <property type="project" value="TreeGrafter"/>
</dbReference>
<dbReference type="InParanoid" id="A0A6P3Z0I9"/>
<evidence type="ECO:0000256" key="2">
    <source>
        <dbReference type="ARBA" id="ARBA00009178"/>
    </source>
</evidence>
<dbReference type="RefSeq" id="XP_015870138.3">
    <property type="nucleotide sequence ID" value="XM_016014652.4"/>
</dbReference>
<dbReference type="FunCoup" id="A0A6P3Z0I9">
    <property type="interactions" value="23"/>
</dbReference>
<feature type="signal peptide" evidence="7">
    <location>
        <begin position="1"/>
        <end position="28"/>
    </location>
</feature>
<dbReference type="InterPro" id="IPR008801">
    <property type="entry name" value="RALF"/>
</dbReference>
<dbReference type="KEGG" id="zju:107407374"/>
<dbReference type="AlphaFoldDB" id="A0A6P3Z0I9"/>
<comment type="subcellular location">
    <subcellularLocation>
        <location evidence="1">Secreted</location>
    </subcellularLocation>
</comment>
<evidence type="ECO:0000256" key="7">
    <source>
        <dbReference type="SAM" id="SignalP"/>
    </source>
</evidence>
<dbReference type="PANTHER" id="PTHR33136:SF36">
    <property type="entry name" value="PROTEIN RALF-LIKE 31"/>
    <property type="match status" value="1"/>
</dbReference>
<evidence type="ECO:0000256" key="4">
    <source>
        <dbReference type="ARBA" id="ARBA00022702"/>
    </source>
</evidence>
<dbReference type="GO" id="GO:0005179">
    <property type="term" value="F:hormone activity"/>
    <property type="evidence" value="ECO:0007669"/>
    <property type="project" value="UniProtKB-KW"/>
</dbReference>
<evidence type="ECO:0000313" key="8">
    <source>
        <dbReference type="Proteomes" id="UP001652623"/>
    </source>
</evidence>
<feature type="chain" id="PRO_5028470161" evidence="7">
    <location>
        <begin position="29"/>
        <end position="130"/>
    </location>
</feature>
<evidence type="ECO:0000256" key="3">
    <source>
        <dbReference type="ARBA" id="ARBA00022525"/>
    </source>
</evidence>
<accession>A0A6P3Z0I9</accession>